<feature type="region of interest" description="Disordered" evidence="1">
    <location>
        <begin position="1"/>
        <end position="25"/>
    </location>
</feature>
<evidence type="ECO:0000313" key="2">
    <source>
        <dbReference type="EMBL" id="CAG7835074.1"/>
    </source>
</evidence>
<sequence length="46" mass="5449">SRVPPKRKIYTPLSTSPNKNQRRCGGTAEYYQDNKIKQHRHHNETL</sequence>
<keyword evidence="3" id="KW-1185">Reference proteome</keyword>
<evidence type="ECO:0000313" key="3">
    <source>
        <dbReference type="Proteomes" id="UP000708208"/>
    </source>
</evidence>
<accession>A0A8J2LKY2</accession>
<dbReference type="AlphaFoldDB" id="A0A8J2LKY2"/>
<gene>
    <name evidence="2" type="ORF">AFUS01_LOCUS44498</name>
</gene>
<name>A0A8J2LKY2_9HEXA</name>
<comment type="caution">
    <text evidence="2">The sequence shown here is derived from an EMBL/GenBank/DDBJ whole genome shotgun (WGS) entry which is preliminary data.</text>
</comment>
<dbReference type="EMBL" id="CAJVCH010570507">
    <property type="protein sequence ID" value="CAG7835074.1"/>
    <property type="molecule type" value="Genomic_DNA"/>
</dbReference>
<protein>
    <submittedName>
        <fullName evidence="2">Uncharacterized protein</fullName>
    </submittedName>
</protein>
<reference evidence="2" key="1">
    <citation type="submission" date="2021-06" db="EMBL/GenBank/DDBJ databases">
        <authorList>
            <person name="Hodson N. C."/>
            <person name="Mongue J. A."/>
            <person name="Jaron S. K."/>
        </authorList>
    </citation>
    <scope>NUCLEOTIDE SEQUENCE</scope>
</reference>
<proteinExistence type="predicted"/>
<evidence type="ECO:0000256" key="1">
    <source>
        <dbReference type="SAM" id="MobiDB-lite"/>
    </source>
</evidence>
<organism evidence="2 3">
    <name type="scientific">Allacma fusca</name>
    <dbReference type="NCBI Taxonomy" id="39272"/>
    <lineage>
        <taxon>Eukaryota</taxon>
        <taxon>Metazoa</taxon>
        <taxon>Ecdysozoa</taxon>
        <taxon>Arthropoda</taxon>
        <taxon>Hexapoda</taxon>
        <taxon>Collembola</taxon>
        <taxon>Symphypleona</taxon>
        <taxon>Sminthuridae</taxon>
        <taxon>Allacma</taxon>
    </lineage>
</organism>
<dbReference type="Proteomes" id="UP000708208">
    <property type="component" value="Unassembled WGS sequence"/>
</dbReference>
<feature type="non-terminal residue" evidence="2">
    <location>
        <position position="1"/>
    </location>
</feature>